<proteinExistence type="predicted"/>
<gene>
    <name evidence="3" type="ordered locus">RBRH_01571</name>
</gene>
<dbReference type="HOGENOM" id="CLU_1648948_0_0_4"/>
<evidence type="ECO:0000256" key="2">
    <source>
        <dbReference type="SAM" id="Phobius"/>
    </source>
</evidence>
<reference evidence="3 4" key="1">
    <citation type="journal article" date="2011" name="J. Bacteriol.">
        <title>Complete genome sequence of Burkholderia rhizoxinica, an endosymbiont of Rhizopus microsporus.</title>
        <authorList>
            <person name="Lackner G."/>
            <person name="Moebius N."/>
            <person name="Partida-Martinez L."/>
            <person name="Hertweck C."/>
        </authorList>
    </citation>
    <scope>NUCLEOTIDE SEQUENCE [LARGE SCALE GENOMIC DNA]</scope>
    <source>
        <strain evidence="4">DSM 19002 / CIP 109453 / HKI 454</strain>
    </source>
</reference>
<dbReference type="AlphaFoldDB" id="E5ARC0"/>
<keyword evidence="2" id="KW-1133">Transmembrane helix</keyword>
<sequence length="184" mass="20018">MMAWKPNRWIRRWLIATFAWAVPVALITIHEIQVEMAYNRTALQRALDDWKLSAPERAVDTAGRCAGTAEQARAAGCPAAIVSAHAPALQAAQDEYARRRRTLLSYLSQAIFGYWVVPSSFIFAVGLVVLFVRLALRRPSPKRPTRTTTASSASSGPSAPAHPTVSESAPIPGPVESTVKAQAR</sequence>
<feature type="compositionally biased region" description="Low complexity" evidence="1">
    <location>
        <begin position="146"/>
        <end position="164"/>
    </location>
</feature>
<keyword evidence="2" id="KW-0472">Membrane</keyword>
<dbReference type="EMBL" id="FR687359">
    <property type="protein sequence ID" value="CBW75152.1"/>
    <property type="molecule type" value="Genomic_DNA"/>
</dbReference>
<accession>E5ARC0</accession>
<evidence type="ECO:0000313" key="3">
    <source>
        <dbReference type="EMBL" id="CBW75152.1"/>
    </source>
</evidence>
<feature type="region of interest" description="Disordered" evidence="1">
    <location>
        <begin position="140"/>
        <end position="184"/>
    </location>
</feature>
<feature type="transmembrane region" description="Helical" evidence="2">
    <location>
        <begin position="12"/>
        <end position="30"/>
    </location>
</feature>
<keyword evidence="2" id="KW-0812">Transmembrane</keyword>
<evidence type="ECO:0000256" key="1">
    <source>
        <dbReference type="SAM" id="MobiDB-lite"/>
    </source>
</evidence>
<dbReference type="Proteomes" id="UP000007437">
    <property type="component" value="Chromosome"/>
</dbReference>
<protein>
    <submittedName>
        <fullName evidence="3">Uncharacterized protein</fullName>
    </submittedName>
</protein>
<feature type="transmembrane region" description="Helical" evidence="2">
    <location>
        <begin position="112"/>
        <end position="136"/>
    </location>
</feature>
<evidence type="ECO:0000313" key="4">
    <source>
        <dbReference type="Proteomes" id="UP000007437"/>
    </source>
</evidence>
<name>E5ARC0_MYCRK</name>
<dbReference type="STRING" id="882378.RBRH_01571"/>
<dbReference type="eggNOG" id="ENOG5030WRW">
    <property type="taxonomic scope" value="Bacteria"/>
</dbReference>
<organism evidence="3 4">
    <name type="scientific">Mycetohabitans rhizoxinica (strain DSM 19002 / CIP 109453 / HKI 454)</name>
    <name type="common">Paraburkholderia rhizoxinica</name>
    <dbReference type="NCBI Taxonomy" id="882378"/>
    <lineage>
        <taxon>Bacteria</taxon>
        <taxon>Pseudomonadati</taxon>
        <taxon>Pseudomonadota</taxon>
        <taxon>Betaproteobacteria</taxon>
        <taxon>Burkholderiales</taxon>
        <taxon>Burkholderiaceae</taxon>
        <taxon>Mycetohabitans</taxon>
    </lineage>
</organism>
<dbReference type="KEGG" id="brh:RBRH_01571"/>